<protein>
    <submittedName>
        <fullName evidence="7">Peptide/nickel transport system ATP-binding protein</fullName>
    </submittedName>
</protein>
<evidence type="ECO:0000259" key="6">
    <source>
        <dbReference type="PROSITE" id="PS50893"/>
    </source>
</evidence>
<sequence length="577" mass="61288">MSEGAAPVVSVRGLSVRAGAAVLVEDVDFDVHAGRILTLFGPSGAGKTTIASALAAVDRPGITVTGEIRRGSGEDGIRIGYLPQNAAATLNPARRIGAALGELADLHHRRNGRRRDARGHRLAHVAQSLSAAAFDVDALDRVLRKFPHEFSGGERARLALAQVLSRDPDVLVVDEPTVGLDSLARAELLDSLTGLRRAGTAVVLVTHDEHAVHQLSDHTLYVHAGRLVDDRAHLQSDDDERPHITDGPTRTFPQLSRDGVLRADKLTQQPNDGPLVQSSASRISGEPVLGEVPSTHAGEGEPALRLSDVAVTLGGSPVLREIDLEVRDGELLGVSGVSGAGKSTIARCIAGLVAPGNGEVVVDGVRIPLLRKRSRAQIAAVQYVWQESAASFDSARTVVDQVAATGVRLRGLDRASARAAALQLLDELGIGADQAIRYPPGLSGGQLQRAALARALLARPRVLVCDEITTALDRPLAQRILDHVDHYRRSTGAAVLSISHDLRGQLDRADRLAIVDRGRIAEIGTPKDLLAHPETAILRRLLEAEQLPPARPREVDGSASVVADRRADAAVLLDRRE</sequence>
<comment type="caution">
    <text evidence="7">The sequence shown here is derived from an EMBL/GenBank/DDBJ whole genome shotgun (WGS) entry which is preliminary data.</text>
</comment>
<dbReference type="Gene3D" id="3.40.50.300">
    <property type="entry name" value="P-loop containing nucleotide triphosphate hydrolases"/>
    <property type="match status" value="2"/>
</dbReference>
<evidence type="ECO:0000256" key="5">
    <source>
        <dbReference type="SAM" id="MobiDB-lite"/>
    </source>
</evidence>
<evidence type="ECO:0000256" key="2">
    <source>
        <dbReference type="ARBA" id="ARBA00022448"/>
    </source>
</evidence>
<organism evidence="7 8">
    <name type="scientific">Nocardia mexicana</name>
    <dbReference type="NCBI Taxonomy" id="279262"/>
    <lineage>
        <taxon>Bacteria</taxon>
        <taxon>Bacillati</taxon>
        <taxon>Actinomycetota</taxon>
        <taxon>Actinomycetes</taxon>
        <taxon>Mycobacteriales</taxon>
        <taxon>Nocardiaceae</taxon>
        <taxon>Nocardia</taxon>
    </lineage>
</organism>
<keyword evidence="3" id="KW-0547">Nucleotide-binding</keyword>
<dbReference type="OrthoDB" id="8036461at2"/>
<evidence type="ECO:0000256" key="3">
    <source>
        <dbReference type="ARBA" id="ARBA00022741"/>
    </source>
</evidence>
<keyword evidence="4 7" id="KW-0067">ATP-binding</keyword>
<proteinExistence type="inferred from homology"/>
<feature type="domain" description="ABC transporter" evidence="6">
    <location>
        <begin position="9"/>
        <end position="249"/>
    </location>
</feature>
<feature type="compositionally biased region" description="Basic and acidic residues" evidence="5">
    <location>
        <begin position="235"/>
        <end position="244"/>
    </location>
</feature>
<gene>
    <name evidence="7" type="ORF">DFR68_106549</name>
</gene>
<dbReference type="PROSITE" id="PS50893">
    <property type="entry name" value="ABC_TRANSPORTER_2"/>
    <property type="match status" value="2"/>
</dbReference>
<dbReference type="SUPFAM" id="SSF52540">
    <property type="entry name" value="P-loop containing nucleoside triphosphate hydrolases"/>
    <property type="match status" value="2"/>
</dbReference>
<reference evidence="7 8" key="1">
    <citation type="submission" date="2018-07" db="EMBL/GenBank/DDBJ databases">
        <title>Genomic Encyclopedia of Type Strains, Phase IV (KMG-IV): sequencing the most valuable type-strain genomes for metagenomic binning, comparative biology and taxonomic classification.</title>
        <authorList>
            <person name="Goeker M."/>
        </authorList>
    </citation>
    <scope>NUCLEOTIDE SEQUENCE [LARGE SCALE GENOMIC DNA]</scope>
    <source>
        <strain evidence="7 8">DSM 44952</strain>
    </source>
</reference>
<dbReference type="InterPro" id="IPR050319">
    <property type="entry name" value="ABC_transp_ATP-bind"/>
</dbReference>
<dbReference type="PANTHER" id="PTHR43776:SF7">
    <property type="entry name" value="D,D-DIPEPTIDE TRANSPORT ATP-BINDING PROTEIN DDPF-RELATED"/>
    <property type="match status" value="1"/>
</dbReference>
<feature type="domain" description="ABC transporter" evidence="6">
    <location>
        <begin position="304"/>
        <end position="542"/>
    </location>
</feature>
<dbReference type="InterPro" id="IPR003439">
    <property type="entry name" value="ABC_transporter-like_ATP-bd"/>
</dbReference>
<keyword evidence="8" id="KW-1185">Reference proteome</keyword>
<feature type="region of interest" description="Disordered" evidence="5">
    <location>
        <begin position="235"/>
        <end position="254"/>
    </location>
</feature>
<dbReference type="InterPro" id="IPR017871">
    <property type="entry name" value="ABC_transporter-like_CS"/>
</dbReference>
<dbReference type="STRING" id="1210089.GCA_001613165_03995"/>
<dbReference type="EMBL" id="QQAZ01000006">
    <property type="protein sequence ID" value="RDI50110.1"/>
    <property type="molecule type" value="Genomic_DNA"/>
</dbReference>
<dbReference type="InterPro" id="IPR003593">
    <property type="entry name" value="AAA+_ATPase"/>
</dbReference>
<accession>A0A370H273</accession>
<dbReference type="Pfam" id="PF00005">
    <property type="entry name" value="ABC_tran"/>
    <property type="match status" value="2"/>
</dbReference>
<evidence type="ECO:0000256" key="4">
    <source>
        <dbReference type="ARBA" id="ARBA00022840"/>
    </source>
</evidence>
<comment type="similarity">
    <text evidence="1">Belongs to the ABC transporter superfamily.</text>
</comment>
<name>A0A370H273_9NOCA</name>
<dbReference type="PROSITE" id="PS00211">
    <property type="entry name" value="ABC_TRANSPORTER_1"/>
    <property type="match status" value="2"/>
</dbReference>
<dbReference type="AlphaFoldDB" id="A0A370H273"/>
<dbReference type="GO" id="GO:0005524">
    <property type="term" value="F:ATP binding"/>
    <property type="evidence" value="ECO:0007669"/>
    <property type="project" value="UniProtKB-KW"/>
</dbReference>
<dbReference type="InterPro" id="IPR027417">
    <property type="entry name" value="P-loop_NTPase"/>
</dbReference>
<dbReference type="RefSeq" id="WP_084519797.1">
    <property type="nucleotide sequence ID" value="NZ_QQAZ01000006.1"/>
</dbReference>
<dbReference type="GO" id="GO:0016887">
    <property type="term" value="F:ATP hydrolysis activity"/>
    <property type="evidence" value="ECO:0007669"/>
    <property type="project" value="InterPro"/>
</dbReference>
<dbReference type="GO" id="GO:0055085">
    <property type="term" value="P:transmembrane transport"/>
    <property type="evidence" value="ECO:0007669"/>
    <property type="project" value="UniProtKB-ARBA"/>
</dbReference>
<dbReference type="SMART" id="SM00382">
    <property type="entry name" value="AAA"/>
    <property type="match status" value="2"/>
</dbReference>
<evidence type="ECO:0000256" key="1">
    <source>
        <dbReference type="ARBA" id="ARBA00005417"/>
    </source>
</evidence>
<dbReference type="PANTHER" id="PTHR43776">
    <property type="entry name" value="TRANSPORT ATP-BINDING PROTEIN"/>
    <property type="match status" value="1"/>
</dbReference>
<evidence type="ECO:0000313" key="7">
    <source>
        <dbReference type="EMBL" id="RDI50110.1"/>
    </source>
</evidence>
<dbReference type="Proteomes" id="UP000255355">
    <property type="component" value="Unassembled WGS sequence"/>
</dbReference>
<evidence type="ECO:0000313" key="8">
    <source>
        <dbReference type="Proteomes" id="UP000255355"/>
    </source>
</evidence>
<keyword evidence="2" id="KW-0813">Transport</keyword>